<dbReference type="Proteomes" id="UP000680020">
    <property type="component" value="Unassembled WGS sequence"/>
</dbReference>
<protein>
    <submittedName>
        <fullName evidence="1">DsrE family protein</fullName>
    </submittedName>
</protein>
<accession>A0AB35BV78</accession>
<evidence type="ECO:0000313" key="2">
    <source>
        <dbReference type="Proteomes" id="UP000680020"/>
    </source>
</evidence>
<comment type="caution">
    <text evidence="1">The sequence shown here is derived from an EMBL/GenBank/DDBJ whole genome shotgun (WGS) entry which is preliminary data.</text>
</comment>
<gene>
    <name evidence="1" type="ORF">J7561_00160</name>
</gene>
<dbReference type="AlphaFoldDB" id="A0AB35BV78"/>
<name>A0AB35BV78_9GAMM</name>
<proteinExistence type="predicted"/>
<sequence>MTPFNVVFHIDELEKWPRVMANVNNLIKGLDEPYDIRIVANGAAVKGYLAAEYASAFVDLTALGVTLNICQNSMNGFEMSPSMLLSCITIVPAAVITLARLQHQGFAYIKP</sequence>
<dbReference type="RefSeq" id="WP_213403203.1">
    <property type="nucleotide sequence ID" value="NZ_JAGIBT010000001.1"/>
</dbReference>
<dbReference type="Pfam" id="PF02635">
    <property type="entry name" value="DsrE"/>
    <property type="match status" value="1"/>
</dbReference>
<evidence type="ECO:0000313" key="1">
    <source>
        <dbReference type="EMBL" id="MBS7823616.1"/>
    </source>
</evidence>
<organism evidence="1 2">
    <name type="scientific">Wohlfahrtiimonas chitiniclastica</name>
    <dbReference type="NCBI Taxonomy" id="400946"/>
    <lineage>
        <taxon>Bacteria</taxon>
        <taxon>Pseudomonadati</taxon>
        <taxon>Pseudomonadota</taxon>
        <taxon>Gammaproteobacteria</taxon>
        <taxon>Cardiobacteriales</taxon>
        <taxon>Ignatzschineriaceae</taxon>
        <taxon>Wohlfahrtiimonas</taxon>
    </lineage>
</organism>
<dbReference type="EMBL" id="JAGIBU010000001">
    <property type="protein sequence ID" value="MBS7823616.1"/>
    <property type="molecule type" value="Genomic_DNA"/>
</dbReference>
<dbReference type="InterPro" id="IPR027396">
    <property type="entry name" value="DsrEFH-like"/>
</dbReference>
<dbReference type="PANTHER" id="PTHR37691:SF1">
    <property type="entry name" value="BLR3518 PROTEIN"/>
    <property type="match status" value="1"/>
</dbReference>
<dbReference type="SUPFAM" id="SSF75169">
    <property type="entry name" value="DsrEFH-like"/>
    <property type="match status" value="1"/>
</dbReference>
<dbReference type="Gene3D" id="3.40.1260.10">
    <property type="entry name" value="DsrEFH-like"/>
    <property type="match status" value="1"/>
</dbReference>
<dbReference type="PANTHER" id="PTHR37691">
    <property type="entry name" value="BLR3518 PROTEIN"/>
    <property type="match status" value="1"/>
</dbReference>
<dbReference type="InterPro" id="IPR003787">
    <property type="entry name" value="Sulphur_relay_DsrE/F-like"/>
</dbReference>
<reference evidence="1" key="1">
    <citation type="submission" date="2021-03" db="EMBL/GenBank/DDBJ databases">
        <title>Identification and antibiotic profiling of Wohlfahrtiimonas chitiniclastica, an underestimated human pathogen.</title>
        <authorList>
            <person name="Kopf A."/>
            <person name="Bunk B."/>
            <person name="Coldewey S."/>
            <person name="Gunzer F."/>
            <person name="Riedel T."/>
            <person name="Schroettner P."/>
        </authorList>
    </citation>
    <scope>NUCLEOTIDE SEQUENCE</scope>
    <source>
        <strain evidence="1">DSM 100917</strain>
    </source>
</reference>